<keyword evidence="1" id="KW-1133">Transmembrane helix</keyword>
<evidence type="ECO:0000313" key="2">
    <source>
        <dbReference type="EMBL" id="KNZ52008.1"/>
    </source>
</evidence>
<dbReference type="EMBL" id="LAVV01008758">
    <property type="protein sequence ID" value="KNZ52008.1"/>
    <property type="molecule type" value="Genomic_DNA"/>
</dbReference>
<reference evidence="2 3" key="1">
    <citation type="submission" date="2015-08" db="EMBL/GenBank/DDBJ databases">
        <title>Next Generation Sequencing and Analysis of the Genome of Puccinia sorghi L Schw, the Causal Agent of Maize Common Rust.</title>
        <authorList>
            <person name="Rochi L."/>
            <person name="Burguener G."/>
            <person name="Darino M."/>
            <person name="Turjanski A."/>
            <person name="Kreff E."/>
            <person name="Dieguez M.J."/>
            <person name="Sacco F."/>
        </authorList>
    </citation>
    <scope>NUCLEOTIDE SEQUENCE [LARGE SCALE GENOMIC DNA]</scope>
    <source>
        <strain evidence="2 3">RO10H11247</strain>
    </source>
</reference>
<keyword evidence="1" id="KW-0472">Membrane</keyword>
<comment type="caution">
    <text evidence="2">The sequence shown here is derived from an EMBL/GenBank/DDBJ whole genome shotgun (WGS) entry which is preliminary data.</text>
</comment>
<dbReference type="AlphaFoldDB" id="A0A0L6UTZ2"/>
<name>A0A0L6UTZ2_9BASI</name>
<keyword evidence="3" id="KW-1185">Reference proteome</keyword>
<organism evidence="2 3">
    <name type="scientific">Puccinia sorghi</name>
    <dbReference type="NCBI Taxonomy" id="27349"/>
    <lineage>
        <taxon>Eukaryota</taxon>
        <taxon>Fungi</taxon>
        <taxon>Dikarya</taxon>
        <taxon>Basidiomycota</taxon>
        <taxon>Pucciniomycotina</taxon>
        <taxon>Pucciniomycetes</taxon>
        <taxon>Pucciniales</taxon>
        <taxon>Pucciniaceae</taxon>
        <taxon>Puccinia</taxon>
    </lineage>
</organism>
<evidence type="ECO:0000313" key="3">
    <source>
        <dbReference type="Proteomes" id="UP000037035"/>
    </source>
</evidence>
<evidence type="ECO:0000256" key="1">
    <source>
        <dbReference type="SAM" id="Phobius"/>
    </source>
</evidence>
<proteinExistence type="predicted"/>
<keyword evidence="1" id="KW-0812">Transmembrane</keyword>
<dbReference type="VEuPathDB" id="FungiDB:VP01_3730g4"/>
<gene>
    <name evidence="2" type="ORF">VP01_3730g4</name>
</gene>
<dbReference type="Proteomes" id="UP000037035">
    <property type="component" value="Unassembled WGS sequence"/>
</dbReference>
<sequence>MPQYLATQSDVIVFITHCGLWVWKISGTIKNQPHELIVGKKKHFRILNLLIQYVVVLLGDKILQTLEYPCNTSTLTGWMYTIKLLYELCIIAHKKIDSTSRFPLEEQLAIFMYIWQDNIQVGFFLSSFYDLNTLLTFILNRVFHYINLFLPHQQTTSIQKSNQTQNYTITLINFWAQVTPPMSRPIQITSESLVSCLNDHDRYESEFSHTQCDLKILGDQMIVARDAEEDDSDRDRQLCLIPQFAPSCIVSTSSINQSKGPRADYDHVCLNPITHLTCNFFDLVTFCIFYFFGLFFKINVIPKRHVKSCIEKIDDFSLLEIIKLRSIMLLKNIHCLRSTSVLASWFKFISPSMCWLFFILRKHTQPLDGNVNQSSWKLIVRWIQWRNWRWIYFAPCQTKTPRVCLVYVKDIKQ</sequence>
<feature type="transmembrane region" description="Helical" evidence="1">
    <location>
        <begin position="280"/>
        <end position="298"/>
    </location>
</feature>
<accession>A0A0L6UTZ2</accession>
<protein>
    <submittedName>
        <fullName evidence="2">Uncharacterized protein</fullName>
    </submittedName>
</protein>